<gene>
    <name evidence="5" type="ORF">IV501_01145</name>
</gene>
<evidence type="ECO:0000259" key="4">
    <source>
        <dbReference type="Pfam" id="PF03328"/>
    </source>
</evidence>
<dbReference type="PANTHER" id="PTHR30502">
    <property type="entry name" value="2-KETO-3-DEOXY-L-RHAMNONATE ALDOLASE"/>
    <property type="match status" value="1"/>
</dbReference>
<keyword evidence="3" id="KW-0456">Lyase</keyword>
<evidence type="ECO:0000256" key="2">
    <source>
        <dbReference type="ARBA" id="ARBA00022723"/>
    </source>
</evidence>
<protein>
    <submittedName>
        <fullName evidence="5">Aldolase</fullName>
    </submittedName>
</protein>
<dbReference type="EMBL" id="JAEPES010000001">
    <property type="protein sequence ID" value="MBK4346229.1"/>
    <property type="molecule type" value="Genomic_DNA"/>
</dbReference>
<dbReference type="PANTHER" id="PTHR30502:SF0">
    <property type="entry name" value="PHOSPHOENOLPYRUVATE CARBOXYLASE FAMILY PROTEIN"/>
    <property type="match status" value="1"/>
</dbReference>
<evidence type="ECO:0000313" key="5">
    <source>
        <dbReference type="EMBL" id="MBK4346229.1"/>
    </source>
</evidence>
<dbReference type="InterPro" id="IPR005000">
    <property type="entry name" value="Aldolase/citrate-lyase_domain"/>
</dbReference>
<dbReference type="InterPro" id="IPR015813">
    <property type="entry name" value="Pyrv/PenolPyrv_kinase-like_dom"/>
</dbReference>
<dbReference type="GO" id="GO:0005737">
    <property type="term" value="C:cytoplasm"/>
    <property type="evidence" value="ECO:0007669"/>
    <property type="project" value="TreeGrafter"/>
</dbReference>
<dbReference type="Pfam" id="PF03328">
    <property type="entry name" value="HpcH_HpaI"/>
    <property type="match status" value="1"/>
</dbReference>
<dbReference type="SUPFAM" id="SSF51621">
    <property type="entry name" value="Phosphoenolpyruvate/pyruvate domain"/>
    <property type="match status" value="1"/>
</dbReference>
<dbReference type="GO" id="GO:0046872">
    <property type="term" value="F:metal ion binding"/>
    <property type="evidence" value="ECO:0007669"/>
    <property type="project" value="UniProtKB-KW"/>
</dbReference>
<evidence type="ECO:0000256" key="1">
    <source>
        <dbReference type="ARBA" id="ARBA00005568"/>
    </source>
</evidence>
<reference evidence="5" key="1">
    <citation type="submission" date="2021-01" db="EMBL/GenBank/DDBJ databases">
        <title>Lacisediminihabitans sp. nov. strain G11-30, isolated from Antarctic Soil.</title>
        <authorList>
            <person name="Li J."/>
        </authorList>
    </citation>
    <scope>NUCLEOTIDE SEQUENCE</scope>
    <source>
        <strain evidence="5">G11-30</strain>
    </source>
</reference>
<dbReference type="InterPro" id="IPR050251">
    <property type="entry name" value="HpcH-HpaI_aldolase"/>
</dbReference>
<comment type="caution">
    <text evidence="5">The sequence shown here is derived from an EMBL/GenBank/DDBJ whole genome shotgun (WGS) entry which is preliminary data.</text>
</comment>
<sequence>MSPQRGAWAVAGEPFIAAQLTRLGFDWLCLDQQHGRFDDSRTDAVLTHRRDDAVPVYVRVRALDAGLIGRALDAGAAGVIVPLVESVEQARAAVAASRYPPVGTRSWGPNLGAPDRMPATATTANSEIQVWVMIETATALEHVEAIAAVPGVDGLFVGPFDLAIALGVQVDAMIADDSLTAPLRRILAAASEAGISAGAFGGAPARGAVLASMGFAFVAIATDTGLLELGSSAALAAVPAD</sequence>
<dbReference type="AlphaFoldDB" id="A0A934SQB5"/>
<dbReference type="Proteomes" id="UP000636458">
    <property type="component" value="Unassembled WGS sequence"/>
</dbReference>
<name>A0A934SQB5_9MICO</name>
<keyword evidence="2" id="KW-0479">Metal-binding</keyword>
<dbReference type="InterPro" id="IPR040442">
    <property type="entry name" value="Pyrv_kinase-like_dom_sf"/>
</dbReference>
<accession>A0A934SQB5</accession>
<evidence type="ECO:0000256" key="3">
    <source>
        <dbReference type="ARBA" id="ARBA00023239"/>
    </source>
</evidence>
<comment type="similarity">
    <text evidence="1">Belongs to the HpcH/HpaI aldolase family.</text>
</comment>
<dbReference type="Gene3D" id="3.20.20.60">
    <property type="entry name" value="Phosphoenolpyruvate-binding domains"/>
    <property type="match status" value="1"/>
</dbReference>
<feature type="domain" description="HpcH/HpaI aldolase/citrate lyase" evidence="4">
    <location>
        <begin position="6"/>
        <end position="226"/>
    </location>
</feature>
<organism evidence="5 6">
    <name type="scientific">Lacisediminihabitans changchengi</name>
    <dbReference type="NCBI Taxonomy" id="2787634"/>
    <lineage>
        <taxon>Bacteria</taxon>
        <taxon>Bacillati</taxon>
        <taxon>Actinomycetota</taxon>
        <taxon>Actinomycetes</taxon>
        <taxon>Micrococcales</taxon>
        <taxon>Microbacteriaceae</taxon>
        <taxon>Lacisediminihabitans</taxon>
    </lineage>
</organism>
<proteinExistence type="inferred from homology"/>
<evidence type="ECO:0000313" key="6">
    <source>
        <dbReference type="Proteomes" id="UP000636458"/>
    </source>
</evidence>
<dbReference type="GO" id="GO:0016832">
    <property type="term" value="F:aldehyde-lyase activity"/>
    <property type="evidence" value="ECO:0007669"/>
    <property type="project" value="TreeGrafter"/>
</dbReference>
<dbReference type="RefSeq" id="WP_200554581.1">
    <property type="nucleotide sequence ID" value="NZ_JAEPES010000001.1"/>
</dbReference>
<keyword evidence="6" id="KW-1185">Reference proteome</keyword>